<dbReference type="HOGENOM" id="CLU_1048732_0_0_11"/>
<protein>
    <recommendedName>
        <fullName evidence="1">Mycothiol-dependent maleylpyruvate isomerase metal-binding domain-containing protein</fullName>
    </recommendedName>
</protein>
<dbReference type="EMBL" id="ADNV01000201">
    <property type="protein sequence ID" value="EFG77882.1"/>
    <property type="molecule type" value="Genomic_DNA"/>
</dbReference>
<proteinExistence type="predicted"/>
<dbReference type="InterPro" id="IPR034660">
    <property type="entry name" value="DinB/YfiT-like"/>
</dbReference>
<comment type="caution">
    <text evidence="2">The sequence shown here is derived from an EMBL/GenBank/DDBJ whole genome shotgun (WGS) entry which is preliminary data.</text>
</comment>
<dbReference type="InterPro" id="IPR017517">
    <property type="entry name" value="Maleyloyr_isom"/>
</dbReference>
<dbReference type="NCBIfam" id="TIGR03083">
    <property type="entry name" value="maleylpyruvate isomerase family mycothiol-dependent enzyme"/>
    <property type="match status" value="1"/>
</dbReference>
<feature type="domain" description="Mycothiol-dependent maleylpyruvate isomerase metal-binding" evidence="1">
    <location>
        <begin position="11"/>
        <end position="134"/>
    </location>
</feature>
<sequence>MSSAIQAVEADREALLTILPSLDDSGWAQASGCPGWSVRDVVSHMACSFWLAVDPSHLPDPGGLPAERAADLYVESRRGMTWREIVDDYESVSSTGLEVLAATAGQDFEVPLGDVGTYPASEIPAAFAFEHYVHIRYDLLQPHGPLRAEPPASDALRLEPTVDWIEAALPQQNANLLRRLDATVQIRLTGGCDRTLSIGTGDVTARITSDADAFVRWVTQRGSWEALGVQAEGDRSNLEIARQLSVF</sequence>
<dbReference type="Pfam" id="PF11716">
    <property type="entry name" value="MDMPI_N"/>
    <property type="match status" value="1"/>
</dbReference>
<dbReference type="Proteomes" id="UP000003653">
    <property type="component" value="Unassembled WGS sequence"/>
</dbReference>
<gene>
    <name evidence="2" type="ORF">HMPREF0591_2182</name>
</gene>
<dbReference type="Gene3D" id="1.20.120.450">
    <property type="entry name" value="dinb family like domain"/>
    <property type="match status" value="1"/>
</dbReference>
<keyword evidence="3" id="KW-1185">Reference proteome</keyword>
<dbReference type="GO" id="GO:0046872">
    <property type="term" value="F:metal ion binding"/>
    <property type="evidence" value="ECO:0007669"/>
    <property type="project" value="InterPro"/>
</dbReference>
<reference evidence="2 3" key="1">
    <citation type="submission" date="2010-04" db="EMBL/GenBank/DDBJ databases">
        <authorList>
            <person name="Muzny D."/>
            <person name="Qin X."/>
            <person name="Deng J."/>
            <person name="Jiang H."/>
            <person name="Liu Y."/>
            <person name="Qu J."/>
            <person name="Song X.-Z."/>
            <person name="Zhang L."/>
            <person name="Thornton R."/>
            <person name="Coyle M."/>
            <person name="Francisco L."/>
            <person name="Jackson L."/>
            <person name="Javaid M."/>
            <person name="Korchina V."/>
            <person name="Kovar C."/>
            <person name="Mata R."/>
            <person name="Mathew T."/>
            <person name="Ngo R."/>
            <person name="Nguyen L."/>
            <person name="Nguyen N."/>
            <person name="Okwuonu G."/>
            <person name="Ongeri F."/>
            <person name="Pham C."/>
            <person name="Simmons D."/>
            <person name="Wilczek-Boney K."/>
            <person name="Hale W."/>
            <person name="Jakkamsetti A."/>
            <person name="Pham P."/>
            <person name="Ruth R."/>
            <person name="San Lucas F."/>
            <person name="Warren J."/>
            <person name="Zhang J."/>
            <person name="Zhao Z."/>
            <person name="Zhou C."/>
            <person name="Zhu D."/>
            <person name="Lee S."/>
            <person name="Bess C."/>
            <person name="Blankenburg K."/>
            <person name="Forbes L."/>
            <person name="Fu Q."/>
            <person name="Gubbala S."/>
            <person name="Hirani K."/>
            <person name="Jayaseelan J.C."/>
            <person name="Lara F."/>
            <person name="Munidasa M."/>
            <person name="Palculict T."/>
            <person name="Patil S."/>
            <person name="Pu L.-L."/>
            <person name="Saada N."/>
            <person name="Tang L."/>
            <person name="Weissenberger G."/>
            <person name="Zhu Y."/>
            <person name="Hemphill L."/>
            <person name="Shang Y."/>
            <person name="Youmans B."/>
            <person name="Ayvaz T."/>
            <person name="Ross M."/>
            <person name="Santibanez J."/>
            <person name="Aqrawi P."/>
            <person name="Gross S."/>
            <person name="Joshi V."/>
            <person name="Fowler G."/>
            <person name="Nazareth L."/>
            <person name="Reid J."/>
            <person name="Worley K."/>
            <person name="Petrosino J."/>
            <person name="Highlander S."/>
            <person name="Gibbs R."/>
        </authorList>
    </citation>
    <scope>NUCLEOTIDE SEQUENCE [LARGE SCALE GENOMIC DNA]</scope>
    <source>
        <strain evidence="2 3">ATCC BAA-614</strain>
    </source>
</reference>
<dbReference type="InterPro" id="IPR024344">
    <property type="entry name" value="MDMPI_metal-binding"/>
</dbReference>
<dbReference type="SUPFAM" id="SSF109854">
    <property type="entry name" value="DinB/YfiT-like putative metalloenzymes"/>
    <property type="match status" value="1"/>
</dbReference>
<organism evidence="2 3">
    <name type="scientific">Mycobacterium parascrofulaceum ATCC BAA-614</name>
    <dbReference type="NCBI Taxonomy" id="525368"/>
    <lineage>
        <taxon>Bacteria</taxon>
        <taxon>Bacillati</taxon>
        <taxon>Actinomycetota</taxon>
        <taxon>Actinomycetes</taxon>
        <taxon>Mycobacteriales</taxon>
        <taxon>Mycobacteriaceae</taxon>
        <taxon>Mycobacterium</taxon>
        <taxon>Mycobacterium simiae complex</taxon>
    </lineage>
</organism>
<dbReference type="eggNOG" id="COG2318">
    <property type="taxonomic scope" value="Bacteria"/>
</dbReference>
<evidence type="ECO:0000313" key="2">
    <source>
        <dbReference type="EMBL" id="EFG77882.1"/>
    </source>
</evidence>
<dbReference type="RefSeq" id="WP_007171049.1">
    <property type="nucleotide sequence ID" value="NZ_GG770557.1"/>
</dbReference>
<name>D5P7N8_9MYCO</name>
<accession>D5P7N8</accession>
<evidence type="ECO:0000313" key="3">
    <source>
        <dbReference type="Proteomes" id="UP000003653"/>
    </source>
</evidence>
<dbReference type="AlphaFoldDB" id="D5P7N8"/>
<evidence type="ECO:0000259" key="1">
    <source>
        <dbReference type="Pfam" id="PF11716"/>
    </source>
</evidence>